<organism evidence="2 3">
    <name type="scientific">Sinobacterium norvegicum</name>
    <dbReference type="NCBI Taxonomy" id="1641715"/>
    <lineage>
        <taxon>Bacteria</taxon>
        <taxon>Pseudomonadati</taxon>
        <taxon>Pseudomonadota</taxon>
        <taxon>Gammaproteobacteria</taxon>
        <taxon>Cellvibrionales</taxon>
        <taxon>Spongiibacteraceae</taxon>
        <taxon>Sinobacterium</taxon>
    </lineage>
</organism>
<name>A0ABM9AJJ0_9GAMM</name>
<protein>
    <submittedName>
        <fullName evidence="2">Uncharacterized protein</fullName>
    </submittedName>
</protein>
<feature type="transmembrane region" description="Helical" evidence="1">
    <location>
        <begin position="12"/>
        <end position="29"/>
    </location>
</feature>
<feature type="transmembrane region" description="Helical" evidence="1">
    <location>
        <begin position="351"/>
        <end position="372"/>
    </location>
</feature>
<accession>A0ABM9AJJ0</accession>
<feature type="transmembrane region" description="Helical" evidence="1">
    <location>
        <begin position="118"/>
        <end position="137"/>
    </location>
</feature>
<keyword evidence="1" id="KW-0472">Membrane</keyword>
<keyword evidence="1" id="KW-0812">Transmembrane</keyword>
<proteinExistence type="predicted"/>
<keyword evidence="3" id="KW-1185">Reference proteome</keyword>
<dbReference type="Proteomes" id="UP000838100">
    <property type="component" value="Unassembled WGS sequence"/>
</dbReference>
<feature type="transmembrane region" description="Helical" evidence="1">
    <location>
        <begin position="35"/>
        <end position="52"/>
    </location>
</feature>
<feature type="transmembrane region" description="Helical" evidence="1">
    <location>
        <begin position="186"/>
        <end position="203"/>
    </location>
</feature>
<feature type="transmembrane region" description="Helical" evidence="1">
    <location>
        <begin position="64"/>
        <end position="80"/>
    </location>
</feature>
<feature type="transmembrane region" description="Helical" evidence="1">
    <location>
        <begin position="233"/>
        <end position="252"/>
    </location>
</feature>
<feature type="transmembrane region" description="Helical" evidence="1">
    <location>
        <begin position="209"/>
        <end position="226"/>
    </location>
</feature>
<comment type="caution">
    <text evidence="2">The sequence shown here is derived from an EMBL/GenBank/DDBJ whole genome shotgun (WGS) entry which is preliminary data.</text>
</comment>
<evidence type="ECO:0000256" key="1">
    <source>
        <dbReference type="SAM" id="Phobius"/>
    </source>
</evidence>
<gene>
    <name evidence="2" type="ORF">SIN8267_03460</name>
</gene>
<dbReference type="EMBL" id="CAKLPX010000007">
    <property type="protein sequence ID" value="CAH0993312.1"/>
    <property type="molecule type" value="Genomic_DNA"/>
</dbReference>
<dbReference type="RefSeq" id="WP_237445994.1">
    <property type="nucleotide sequence ID" value="NZ_CAKLPX010000007.1"/>
</dbReference>
<evidence type="ECO:0000313" key="2">
    <source>
        <dbReference type="EMBL" id="CAH0993312.1"/>
    </source>
</evidence>
<keyword evidence="1" id="KW-1133">Transmembrane helix</keyword>
<feature type="transmembrane region" description="Helical" evidence="1">
    <location>
        <begin position="317"/>
        <end position="339"/>
    </location>
</feature>
<evidence type="ECO:0000313" key="3">
    <source>
        <dbReference type="Proteomes" id="UP000838100"/>
    </source>
</evidence>
<sequence length="413" mass="47601">MQTKESSESRYWRLAFGLVTLDSMLTYFVGMRFGIPVNATLPIIVTILSFRFGFSKSIVRTNKFLLLAIMFLSFAVGIVICDDLEFRRFNKLITAVSAFYIGYNAIRSNNDFRAFFNMLLYIAFLYSVVCFVALSGFNSNYFPVIDTIGFKDGVIVVRTEVTTDQNFQIFYLFFASFVLMIRNSLWIKCVFIITIILSLYAMVSLQTRSGFMIMLAALIISYWYYLKENPKKIILSLAVSAISILSLVVYKFDAITTFSQKFVDRFVNDDFHTFYGRVDSASYLFDRVVNPMWWLPRGNEHFMANHFGEVPHFNPTAFYLEAGLIGLVAWFLLVVVPLFKHRNLVLRRLNINPLYGMVYIGALVAFVTSLSLNMPLHEHMWIWVGGLLAVLPRLKSDSHDYSLVQQRKNEVIS</sequence>
<reference evidence="2" key="1">
    <citation type="submission" date="2021-12" db="EMBL/GenBank/DDBJ databases">
        <authorList>
            <person name="Rodrigo-Torres L."/>
            <person name="Arahal R. D."/>
            <person name="Lucena T."/>
        </authorList>
    </citation>
    <scope>NUCLEOTIDE SEQUENCE</scope>
    <source>
        <strain evidence="2">CECT 8267</strain>
    </source>
</reference>